<dbReference type="EMBL" id="FUWZ01000001">
    <property type="protein sequence ID" value="SJZ48513.1"/>
    <property type="molecule type" value="Genomic_DNA"/>
</dbReference>
<dbReference type="InterPro" id="IPR011990">
    <property type="entry name" value="TPR-like_helical_dom_sf"/>
</dbReference>
<proteinExistence type="predicted"/>
<dbReference type="RefSeq" id="WP_159455865.1">
    <property type="nucleotide sequence ID" value="NZ_FUWZ01000001.1"/>
</dbReference>
<dbReference type="OrthoDB" id="9766256at2"/>
<name>A0A1T4L1J4_9BACT</name>
<reference evidence="2" key="1">
    <citation type="submission" date="2017-02" db="EMBL/GenBank/DDBJ databases">
        <authorList>
            <person name="Varghese N."/>
            <person name="Submissions S."/>
        </authorList>
    </citation>
    <scope>NUCLEOTIDE SEQUENCE [LARGE SCALE GENOMIC DNA]</scope>
    <source>
        <strain evidence="2">DSM 22224</strain>
    </source>
</reference>
<gene>
    <name evidence="1" type="ORF">SAMN04488128_101427</name>
</gene>
<evidence type="ECO:0000313" key="1">
    <source>
        <dbReference type="EMBL" id="SJZ48513.1"/>
    </source>
</evidence>
<evidence type="ECO:0000313" key="2">
    <source>
        <dbReference type="Proteomes" id="UP000190367"/>
    </source>
</evidence>
<dbReference type="STRING" id="634771.SAMN04488128_101427"/>
<dbReference type="AlphaFoldDB" id="A0A1T4L1J4"/>
<dbReference type="SUPFAM" id="SSF48452">
    <property type="entry name" value="TPR-like"/>
    <property type="match status" value="1"/>
</dbReference>
<dbReference type="Pfam" id="PF12771">
    <property type="entry name" value="SusD-like_2"/>
    <property type="match status" value="1"/>
</dbReference>
<sequence length="508" mass="57916">MKRFFLPIITVLLLGSCTKDFKTINEDPTKGTAIAPGQQLAGAAYFLSGGREAGYPNLHLFQPMVQYVGGAYSQRAGGKFVRADFVTERVWEIFYNRSLKQLQDMLYHAQKTPEHVNYVAAGRILKVYIFSILTDTYGDVPYFEAGLAFYNKIYTPKYDKQEDIYNDLFKELDEAVKQFDDSKTKIQNDIVYQGNPEKWKKLANSLRLRLGMRLTRINETKARQEVLAALAAGTFTSAEDNFKMIHEDFAFPDLRANGYAQALREESGFNYVHGTTTFVNYLKAEKDPRLASFFINRDGSGKDITHLTNYLPIVPGLYWYDDWADFKAADGTNVPHGNKYCKINTPFFQQQSPFLHLGFAEVEFLKAEAAARGWSGADANQHYQQGIRAAMKQLELYPGMTPVGAQQVTDFVNAHTLTAGKELEQINMQKWVALFPNGYEAYANMRRTGFPVTQPVKDPQGESVTGRVMPRRLFYPASEIFNNTQNYQEAIDRLGGENDWLKRVWWDK</sequence>
<dbReference type="InterPro" id="IPR041662">
    <property type="entry name" value="SusD-like_2"/>
</dbReference>
<protein>
    <submittedName>
        <fullName evidence="1">Starch-binding associating with outer membrane</fullName>
    </submittedName>
</protein>
<dbReference type="Proteomes" id="UP000190367">
    <property type="component" value="Unassembled WGS sequence"/>
</dbReference>
<accession>A0A1T4L1J4</accession>
<dbReference type="Gene3D" id="1.25.40.390">
    <property type="match status" value="1"/>
</dbReference>
<keyword evidence="2" id="KW-1185">Reference proteome</keyword>
<dbReference type="PROSITE" id="PS51257">
    <property type="entry name" value="PROKAR_LIPOPROTEIN"/>
    <property type="match status" value="1"/>
</dbReference>
<organism evidence="1 2">
    <name type="scientific">Chitinophaga eiseniae</name>
    <dbReference type="NCBI Taxonomy" id="634771"/>
    <lineage>
        <taxon>Bacteria</taxon>
        <taxon>Pseudomonadati</taxon>
        <taxon>Bacteroidota</taxon>
        <taxon>Chitinophagia</taxon>
        <taxon>Chitinophagales</taxon>
        <taxon>Chitinophagaceae</taxon>
        <taxon>Chitinophaga</taxon>
    </lineage>
</organism>